<evidence type="ECO:0000313" key="1">
    <source>
        <dbReference type="EMBL" id="GBP16137.1"/>
    </source>
</evidence>
<dbReference type="AlphaFoldDB" id="A0A4C1TQ92"/>
<protein>
    <submittedName>
        <fullName evidence="1">Uncharacterized protein</fullName>
    </submittedName>
</protein>
<keyword evidence="2" id="KW-1185">Reference proteome</keyword>
<organism evidence="1 2">
    <name type="scientific">Eumeta variegata</name>
    <name type="common">Bagworm moth</name>
    <name type="synonym">Eumeta japonica</name>
    <dbReference type="NCBI Taxonomy" id="151549"/>
    <lineage>
        <taxon>Eukaryota</taxon>
        <taxon>Metazoa</taxon>
        <taxon>Ecdysozoa</taxon>
        <taxon>Arthropoda</taxon>
        <taxon>Hexapoda</taxon>
        <taxon>Insecta</taxon>
        <taxon>Pterygota</taxon>
        <taxon>Neoptera</taxon>
        <taxon>Endopterygota</taxon>
        <taxon>Lepidoptera</taxon>
        <taxon>Glossata</taxon>
        <taxon>Ditrysia</taxon>
        <taxon>Tineoidea</taxon>
        <taxon>Psychidae</taxon>
        <taxon>Oiketicinae</taxon>
        <taxon>Eumeta</taxon>
    </lineage>
</organism>
<evidence type="ECO:0000313" key="2">
    <source>
        <dbReference type="Proteomes" id="UP000299102"/>
    </source>
</evidence>
<gene>
    <name evidence="1" type="ORF">EVAR_9857_1</name>
</gene>
<proteinExistence type="predicted"/>
<accession>A0A4C1TQ92</accession>
<reference evidence="1 2" key="1">
    <citation type="journal article" date="2019" name="Commun. Biol.">
        <title>The bagworm genome reveals a unique fibroin gene that provides high tensile strength.</title>
        <authorList>
            <person name="Kono N."/>
            <person name="Nakamura H."/>
            <person name="Ohtoshi R."/>
            <person name="Tomita M."/>
            <person name="Numata K."/>
            <person name="Arakawa K."/>
        </authorList>
    </citation>
    <scope>NUCLEOTIDE SEQUENCE [LARGE SCALE GENOMIC DNA]</scope>
</reference>
<comment type="caution">
    <text evidence="1">The sequence shown here is derived from an EMBL/GenBank/DDBJ whole genome shotgun (WGS) entry which is preliminary data.</text>
</comment>
<dbReference type="Proteomes" id="UP000299102">
    <property type="component" value="Unassembled WGS sequence"/>
</dbReference>
<name>A0A4C1TQ92_EUMVA</name>
<sequence>MRTGQLRFDTRNVVGEMGDEIGNVREYKKYKRLDALHINNTGGVVIDFDRERCSRSNRYQLGGSWRPLSPARWRHPDGLTSSLRSRANRLTSINGPGRRCSAISRVWLAHTVNDRSAAGMDIHFFFKMYSPFVSIDVNLNPVLAFDSVHGYTFDFDSYPIFNFDHRSVFNFDPSLDFDSDSGPILNSAPRFSFNSDSTIQ</sequence>
<dbReference type="EMBL" id="BGZK01000077">
    <property type="protein sequence ID" value="GBP16137.1"/>
    <property type="molecule type" value="Genomic_DNA"/>
</dbReference>